<gene>
    <name evidence="10" type="primary">LOC114435432</name>
</gene>
<dbReference type="InterPro" id="IPR013083">
    <property type="entry name" value="Znf_RING/FYVE/PHD"/>
</dbReference>
<dbReference type="InterPro" id="IPR013320">
    <property type="entry name" value="ConA-like_dom_sf"/>
</dbReference>
<sequence length="1214" mass="137721">MKLNSKERQTTHPWRRRQPSSQQLEEMATPTEPCPLKKHLTCSICFDKFKDPVTTVCGHSFCRKCLDLTFQINDSMCPLCKTHLSKTPQVNIVLRDVVHELSLQEDGDDGSHDNDDKYTGAPGEVACDICTEQKLKAKKSCLVCLASYCSTHLENHYSTERLKGHKLVEPVENLDERACLKHGRPLELYDRKQQVCVCVRCLEGGDVEVVSVEDEWGKKKNKLENTKTELELKIKDRKTKVDEINVDLKSCKDLLENEWWDIEAVFNAVIAIVEEAQARALQPLKDRRQVLEKEAQNLKDELKAEIKKLETNISELDNIAALEDHILFLQNYPSLQDLDNIKDWVEVELDKSLSFGTMRKTTTKMVEKIQQELEKLSSIELKRVQGFPVDVQLDSATAHQRLVLSEDRKQVKDGGEDQRVADVPERFDHFGSIMALNSLTSGKSYWEVEVSNKTGWDLGVAKRDANRKGKLTLNPDNGYWVTVHYEGEKYAALTAPPTSLFLKEKPQKVGVFVDYEEGLVSFYDVTTESHIYSFPECSFKDELYPYFSPHIKEDEKNSAPLIISAAKHCEQEDKIFNMSLQVCHCGWSSKTTYHGLRTHQGKMGCTAKGMRIPESEQFTYQPKYSYLGSSNLFKQPDPSPDVSLQVCHCGWKSMTTYHGLRTHQGMMGCTPKGVRIPESEQVHPFAQLNHTEPAIKLEKPSPDIPKPSVPKSEQTFWLGASDLNDNKLTFKEENLLMSPNFITQTNLTATDAAVLEIIMSMAENQQNPLKMGTNLDKSHQMLEFTQPFPWTVTSQSNPPSTGTTVEEASHSLFQTPPRPLQTASSSDKARRVLDFSTGAQQVEKIFEPATTSAQETVICKETEKEEKEKQREAQRLLKARRDRLKAELQQKINIREHKVAEVRSSVKACKGSLDAEWLEINSVFSEVMKAVEDARLKALQPLEQRRQEVKKEAQDLIQRLHKQIDTFKRTIDELDKNPELQVPPVADLKKVSVDTSFSFGTLQPTTSTMMKEINKKLEKLSSLELKRTPAFAVDVKLDPQTAHLSLLLSDNGKEVRDSGLKPEHPDTPERFDKFGSILGRNRLTSGKSYWEVEVSNKTGWDLGVARRNANRKGKLKLNPDDGYWVTVHFEGEKYAALTAPPTSLSLKKKPQKVGVFVDYEEGLVSFYDVTTKSLIYSFTECRFGGEIAPYFSPHLKQNEKNAAPLIICAVQTQQ</sequence>
<evidence type="ECO:0000259" key="8">
    <source>
        <dbReference type="PROSITE" id="PS50188"/>
    </source>
</evidence>
<evidence type="ECO:0000256" key="6">
    <source>
        <dbReference type="SAM" id="MobiDB-lite"/>
    </source>
</evidence>
<keyword evidence="9" id="KW-1185">Reference proteome</keyword>
<dbReference type="InParanoid" id="A0A6P7HYY7"/>
<dbReference type="GO" id="GO:0008270">
    <property type="term" value="F:zinc ion binding"/>
    <property type="evidence" value="ECO:0007669"/>
    <property type="project" value="UniProtKB-KW"/>
</dbReference>
<dbReference type="PROSITE" id="PS50089">
    <property type="entry name" value="ZF_RING_2"/>
    <property type="match status" value="1"/>
</dbReference>
<dbReference type="Pfam" id="PF13923">
    <property type="entry name" value="zf-C3HC4_2"/>
    <property type="match status" value="1"/>
</dbReference>
<dbReference type="InterPro" id="IPR050143">
    <property type="entry name" value="TRIM/RBCC"/>
</dbReference>
<dbReference type="PROSITE" id="PS00518">
    <property type="entry name" value="ZF_RING_1"/>
    <property type="match status" value="1"/>
</dbReference>
<dbReference type="Proteomes" id="UP000515145">
    <property type="component" value="Chromosome 5"/>
</dbReference>
<dbReference type="GeneID" id="114435432"/>
<feature type="region of interest" description="Disordered" evidence="6">
    <location>
        <begin position="792"/>
        <end position="827"/>
    </location>
</feature>
<name>A0A6P7HYY7_9TELE</name>
<dbReference type="SMART" id="SM00589">
    <property type="entry name" value="PRY"/>
    <property type="match status" value="2"/>
</dbReference>
<evidence type="ECO:0000256" key="1">
    <source>
        <dbReference type="ARBA" id="ARBA00022723"/>
    </source>
</evidence>
<dbReference type="SUPFAM" id="SSF49899">
    <property type="entry name" value="Concanavalin A-like lectins/glucanases"/>
    <property type="match status" value="2"/>
</dbReference>
<feature type="compositionally biased region" description="Basic and acidic residues" evidence="6">
    <location>
        <begin position="1"/>
        <end position="10"/>
    </location>
</feature>
<feature type="coiled-coil region" evidence="5">
    <location>
        <begin position="939"/>
        <end position="977"/>
    </location>
</feature>
<dbReference type="InterPro" id="IPR058030">
    <property type="entry name" value="TRIM8/14/16/25/29/45/65_CC"/>
</dbReference>
<dbReference type="CDD" id="cd19769">
    <property type="entry name" value="Bbox2_TRIM16-like"/>
    <property type="match status" value="1"/>
</dbReference>
<dbReference type="Pfam" id="PF13765">
    <property type="entry name" value="PRY"/>
    <property type="match status" value="2"/>
</dbReference>
<evidence type="ECO:0000313" key="10">
    <source>
        <dbReference type="RefSeq" id="XP_028260905.1"/>
    </source>
</evidence>
<feature type="compositionally biased region" description="Polar residues" evidence="6">
    <location>
        <begin position="792"/>
        <end position="814"/>
    </location>
</feature>
<dbReference type="Gene3D" id="3.30.40.10">
    <property type="entry name" value="Zinc/RING finger domain, C3HC4 (zinc finger)"/>
    <property type="match status" value="1"/>
</dbReference>
<dbReference type="InterPro" id="IPR001870">
    <property type="entry name" value="B30.2/SPRY"/>
</dbReference>
<dbReference type="FunFam" id="2.60.120.920:FF:000004">
    <property type="entry name" value="Butyrophilin subfamily 1 member A1"/>
    <property type="match status" value="2"/>
</dbReference>
<dbReference type="RefSeq" id="XP_028260905.1">
    <property type="nucleotide sequence ID" value="XM_028405104.1"/>
</dbReference>
<dbReference type="SMART" id="SM00184">
    <property type="entry name" value="RING"/>
    <property type="match status" value="1"/>
</dbReference>
<dbReference type="CDD" id="cd13733">
    <property type="entry name" value="SPRY_PRY_C-I_1"/>
    <property type="match status" value="2"/>
</dbReference>
<protein>
    <submittedName>
        <fullName evidence="10">Uncharacterized protein LOC114435432</fullName>
    </submittedName>
</protein>
<feature type="domain" description="RING-type" evidence="7">
    <location>
        <begin position="42"/>
        <end position="81"/>
    </location>
</feature>
<dbReference type="InterPro" id="IPR001841">
    <property type="entry name" value="Znf_RING"/>
</dbReference>
<feature type="coiled-coil region" evidence="5">
    <location>
        <begin position="213"/>
        <end position="240"/>
    </location>
</feature>
<evidence type="ECO:0000259" key="7">
    <source>
        <dbReference type="PROSITE" id="PS50089"/>
    </source>
</evidence>
<dbReference type="AlphaFoldDB" id="A0A6P7HYY7"/>
<feature type="domain" description="B30.2/SPRY" evidence="8">
    <location>
        <begin position="1015"/>
        <end position="1212"/>
    </location>
</feature>
<keyword evidence="5" id="KW-0175">Coiled coil</keyword>
<keyword evidence="2 4" id="KW-0863">Zinc-finger</keyword>
<feature type="coiled-coil region" evidence="5">
    <location>
        <begin position="859"/>
        <end position="887"/>
    </location>
</feature>
<dbReference type="InterPro" id="IPR017907">
    <property type="entry name" value="Znf_RING_CS"/>
</dbReference>
<evidence type="ECO:0000313" key="9">
    <source>
        <dbReference type="Proteomes" id="UP000515145"/>
    </source>
</evidence>
<dbReference type="Gene3D" id="4.10.830.40">
    <property type="match status" value="1"/>
</dbReference>
<dbReference type="PRINTS" id="PR01407">
    <property type="entry name" value="BUTYPHLNCDUF"/>
</dbReference>
<dbReference type="SUPFAM" id="SSF57845">
    <property type="entry name" value="B-box zinc-binding domain"/>
    <property type="match status" value="1"/>
</dbReference>
<dbReference type="Pfam" id="PF25600">
    <property type="entry name" value="TRIM_CC"/>
    <property type="match status" value="2"/>
</dbReference>
<proteinExistence type="predicted"/>
<dbReference type="InterPro" id="IPR003877">
    <property type="entry name" value="SPRY_dom"/>
</dbReference>
<dbReference type="InterPro" id="IPR043136">
    <property type="entry name" value="B30.2/SPRY_sf"/>
</dbReference>
<organism evidence="9 10">
    <name type="scientific">Parambassis ranga</name>
    <name type="common">Indian glassy fish</name>
    <dbReference type="NCBI Taxonomy" id="210632"/>
    <lineage>
        <taxon>Eukaryota</taxon>
        <taxon>Metazoa</taxon>
        <taxon>Chordata</taxon>
        <taxon>Craniata</taxon>
        <taxon>Vertebrata</taxon>
        <taxon>Euteleostomi</taxon>
        <taxon>Actinopterygii</taxon>
        <taxon>Neopterygii</taxon>
        <taxon>Teleostei</taxon>
        <taxon>Neoteleostei</taxon>
        <taxon>Acanthomorphata</taxon>
        <taxon>Ovalentaria</taxon>
        <taxon>Ambassidae</taxon>
        <taxon>Parambassis</taxon>
    </lineage>
</organism>
<evidence type="ECO:0000256" key="4">
    <source>
        <dbReference type="PROSITE-ProRule" id="PRU00175"/>
    </source>
</evidence>
<dbReference type="Gene3D" id="2.60.120.920">
    <property type="match status" value="2"/>
</dbReference>
<evidence type="ECO:0000256" key="2">
    <source>
        <dbReference type="ARBA" id="ARBA00022771"/>
    </source>
</evidence>
<feature type="coiled-coil region" evidence="5">
    <location>
        <begin position="281"/>
        <end position="319"/>
    </location>
</feature>
<dbReference type="OrthoDB" id="6270329at2759"/>
<keyword evidence="1" id="KW-0479">Metal-binding</keyword>
<keyword evidence="3" id="KW-0862">Zinc</keyword>
<accession>A0A6P7HYY7</accession>
<evidence type="ECO:0000256" key="5">
    <source>
        <dbReference type="SAM" id="Coils"/>
    </source>
</evidence>
<feature type="domain" description="B30.2/SPRY" evidence="8">
    <location>
        <begin position="371"/>
        <end position="568"/>
    </location>
</feature>
<feature type="region of interest" description="Disordered" evidence="6">
    <location>
        <begin position="1"/>
        <end position="30"/>
    </location>
</feature>
<reference evidence="10" key="1">
    <citation type="submission" date="2025-08" db="UniProtKB">
        <authorList>
            <consortium name="RefSeq"/>
        </authorList>
    </citation>
    <scope>IDENTIFICATION</scope>
</reference>
<dbReference type="SMART" id="SM00449">
    <property type="entry name" value="SPRY"/>
    <property type="match status" value="2"/>
</dbReference>
<dbReference type="SUPFAM" id="SSF57850">
    <property type="entry name" value="RING/U-box"/>
    <property type="match status" value="1"/>
</dbReference>
<dbReference type="PANTHER" id="PTHR24103">
    <property type="entry name" value="E3 UBIQUITIN-PROTEIN LIGASE TRIM"/>
    <property type="match status" value="1"/>
</dbReference>
<dbReference type="InterPro" id="IPR003879">
    <property type="entry name" value="Butyrophylin_SPRY"/>
</dbReference>
<dbReference type="InterPro" id="IPR006574">
    <property type="entry name" value="PRY"/>
</dbReference>
<dbReference type="PROSITE" id="PS50188">
    <property type="entry name" value="B302_SPRY"/>
    <property type="match status" value="2"/>
</dbReference>
<dbReference type="Pfam" id="PF00622">
    <property type="entry name" value="SPRY"/>
    <property type="match status" value="2"/>
</dbReference>
<evidence type="ECO:0000256" key="3">
    <source>
        <dbReference type="ARBA" id="ARBA00022833"/>
    </source>
</evidence>